<accession>A0A345YIY8</accession>
<reference evidence="1 2" key="1">
    <citation type="submission" date="2018-07" db="EMBL/GenBank/DDBJ databases">
        <title>Genome sequence of Erythrobacter strain YH-07, an antagonistic bacterium isolated from Yellow Sea.</title>
        <authorList>
            <person name="Tang T."/>
            <person name="Liu Q."/>
            <person name="Sun X."/>
        </authorList>
    </citation>
    <scope>NUCLEOTIDE SEQUENCE [LARGE SCALE GENOMIC DNA]</scope>
    <source>
        <strain evidence="1 2">YH-07</strain>
        <plasmid evidence="1 2">unnamed</plasmid>
    </source>
</reference>
<dbReference type="OrthoDB" id="5196093at2"/>
<gene>
    <name evidence="1" type="ORF">DVR09_15665</name>
</gene>
<name>A0A345YIY8_9SPHN</name>
<dbReference type="AlphaFoldDB" id="A0A345YIY8"/>
<geneLocation type="plasmid" evidence="1 2">
    <name>unnamed</name>
</geneLocation>
<keyword evidence="1" id="KW-0614">Plasmid</keyword>
<dbReference type="KEGG" id="err:DVR09_15665"/>
<dbReference type="EMBL" id="CP031358">
    <property type="protein sequence ID" value="AXK43890.1"/>
    <property type="molecule type" value="Genomic_DNA"/>
</dbReference>
<proteinExistence type="predicted"/>
<protein>
    <submittedName>
        <fullName evidence="1">Uncharacterized protein</fullName>
    </submittedName>
</protein>
<dbReference type="Proteomes" id="UP000254508">
    <property type="component" value="Plasmid unnamed"/>
</dbReference>
<organism evidence="1 2">
    <name type="scientific">Erythrobacter aureus</name>
    <dbReference type="NCBI Taxonomy" id="2182384"/>
    <lineage>
        <taxon>Bacteria</taxon>
        <taxon>Pseudomonadati</taxon>
        <taxon>Pseudomonadota</taxon>
        <taxon>Alphaproteobacteria</taxon>
        <taxon>Sphingomonadales</taxon>
        <taxon>Erythrobacteraceae</taxon>
        <taxon>Erythrobacter/Porphyrobacter group</taxon>
        <taxon>Erythrobacter</taxon>
    </lineage>
</organism>
<evidence type="ECO:0000313" key="1">
    <source>
        <dbReference type="EMBL" id="AXK43890.1"/>
    </source>
</evidence>
<sequence>MAMHYIAHVGARTRALDNEFKCLLFLADWKSCLIQGKQITDLEWTFAPTPTAEDMPFFPMLSIREKVDQLLGRKPAFLSNEDVEALDHVISVTCGMRTHDVIRLANSTYPGLTNDRGEVIDLPLFAKTKSIDPWHYGPKRLPAHYYEQA</sequence>
<evidence type="ECO:0000313" key="2">
    <source>
        <dbReference type="Proteomes" id="UP000254508"/>
    </source>
</evidence>
<keyword evidence="2" id="KW-1185">Reference proteome</keyword>